<feature type="binding site" evidence="4">
    <location>
        <begin position="113"/>
        <end position="118"/>
    </location>
    <ligand>
        <name>acetyl-CoA</name>
        <dbReference type="ChEBI" id="CHEBI:57288"/>
    </ligand>
</feature>
<comment type="subunit">
    <text evidence="4">Homohexamer; trimer of dimers.</text>
</comment>
<keyword evidence="7" id="KW-1185">Reference proteome</keyword>
<dbReference type="Pfam" id="PF13530">
    <property type="entry name" value="SCP2_2"/>
    <property type="match status" value="1"/>
</dbReference>
<gene>
    <name evidence="6" type="ORF">M8330_07255</name>
</gene>
<dbReference type="Proteomes" id="UP001139485">
    <property type="component" value="Unassembled WGS sequence"/>
</dbReference>
<dbReference type="InterPro" id="IPR036527">
    <property type="entry name" value="SCP2_sterol-bd_dom_sf"/>
</dbReference>
<feature type="active site" description="Proton acceptor; via carboxylate" evidence="4">
    <location>
        <position position="426"/>
    </location>
</feature>
<dbReference type="EMBL" id="JAMOIL010000008">
    <property type="protein sequence ID" value="MCM0620090.1"/>
    <property type="molecule type" value="Genomic_DNA"/>
</dbReference>
<keyword evidence="2 4" id="KW-0808">Transferase</keyword>
<evidence type="ECO:0000256" key="3">
    <source>
        <dbReference type="ARBA" id="ARBA00023315"/>
    </source>
</evidence>
<dbReference type="CDD" id="cd04301">
    <property type="entry name" value="NAT_SF"/>
    <property type="match status" value="1"/>
</dbReference>
<dbReference type="SUPFAM" id="SSF55729">
    <property type="entry name" value="Acyl-CoA N-acyltransferases (Nat)"/>
    <property type="match status" value="1"/>
</dbReference>
<evidence type="ECO:0000256" key="2">
    <source>
        <dbReference type="ARBA" id="ARBA00022679"/>
    </source>
</evidence>
<protein>
    <submittedName>
        <fullName evidence="6">GNAT family N-acetyltransferase</fullName>
        <ecNumber evidence="6">2.3.1.-</ecNumber>
    </submittedName>
</protein>
<dbReference type="RefSeq" id="WP_250826773.1">
    <property type="nucleotide sequence ID" value="NZ_JAMOIL010000008.1"/>
</dbReference>
<dbReference type="GO" id="GO:0034069">
    <property type="term" value="F:aminoglycoside N-acetyltransferase activity"/>
    <property type="evidence" value="ECO:0007669"/>
    <property type="project" value="TreeGrafter"/>
</dbReference>
<comment type="caution">
    <text evidence="6">The sequence shown here is derived from an EMBL/GenBank/DDBJ whole genome shotgun (WGS) entry which is preliminary data.</text>
</comment>
<dbReference type="Pfam" id="PF13527">
    <property type="entry name" value="Acetyltransf_9"/>
    <property type="match status" value="1"/>
</dbReference>
<dbReference type="InterPro" id="IPR025559">
    <property type="entry name" value="Eis_dom"/>
</dbReference>
<comment type="similarity">
    <text evidence="1 4">Belongs to the acetyltransferase Eis family.</text>
</comment>
<dbReference type="PANTHER" id="PTHR37817">
    <property type="entry name" value="N-ACETYLTRANSFERASE EIS"/>
    <property type="match status" value="1"/>
</dbReference>
<evidence type="ECO:0000313" key="6">
    <source>
        <dbReference type="EMBL" id="MCM0620090.1"/>
    </source>
</evidence>
<proteinExistence type="inferred from homology"/>
<dbReference type="InterPro" id="IPR000182">
    <property type="entry name" value="GNAT_dom"/>
</dbReference>
<name>A0A9X2D6Q0_9ACTN</name>
<feature type="binding site" evidence="4">
    <location>
        <begin position="105"/>
        <end position="107"/>
    </location>
    <ligand>
        <name>acetyl-CoA</name>
        <dbReference type="ChEBI" id="CHEBI:57288"/>
    </ligand>
</feature>
<dbReference type="InterPro" id="IPR051554">
    <property type="entry name" value="Acetyltransferase_Eis"/>
</dbReference>
<dbReference type="EC" id="2.3.1.-" evidence="6"/>
<dbReference type="AlphaFoldDB" id="A0A9X2D6Q0"/>
<dbReference type="InterPro" id="IPR041380">
    <property type="entry name" value="Acetyltransf_17"/>
</dbReference>
<evidence type="ECO:0000256" key="1">
    <source>
        <dbReference type="ARBA" id="ARBA00009213"/>
    </source>
</evidence>
<dbReference type="SUPFAM" id="SSF55718">
    <property type="entry name" value="SCP-like"/>
    <property type="match status" value="1"/>
</dbReference>
<dbReference type="PANTHER" id="PTHR37817:SF1">
    <property type="entry name" value="N-ACETYLTRANSFERASE EIS"/>
    <property type="match status" value="1"/>
</dbReference>
<dbReference type="HAMAP" id="MF_01812">
    <property type="entry name" value="Eis"/>
    <property type="match status" value="1"/>
</dbReference>
<keyword evidence="3 4" id="KW-0012">Acyltransferase</keyword>
<feature type="active site" description="Proton donor" evidence="4">
    <location>
        <position position="146"/>
    </location>
</feature>
<evidence type="ECO:0000259" key="5">
    <source>
        <dbReference type="PROSITE" id="PS51186"/>
    </source>
</evidence>
<feature type="binding site" evidence="4">
    <location>
        <begin position="141"/>
        <end position="142"/>
    </location>
    <ligand>
        <name>acetyl-CoA</name>
        <dbReference type="ChEBI" id="CHEBI:57288"/>
    </ligand>
</feature>
<reference evidence="6" key="1">
    <citation type="submission" date="2022-05" db="EMBL/GenBank/DDBJ databases">
        <authorList>
            <person name="Tuo L."/>
        </authorList>
    </citation>
    <scope>NUCLEOTIDE SEQUENCE</scope>
    <source>
        <strain evidence="6">BSK12Z-4</strain>
    </source>
</reference>
<dbReference type="Gene3D" id="3.40.630.30">
    <property type="match status" value="2"/>
</dbReference>
<evidence type="ECO:0000313" key="7">
    <source>
        <dbReference type="Proteomes" id="UP001139485"/>
    </source>
</evidence>
<dbReference type="GO" id="GO:0030649">
    <property type="term" value="P:aminoglycoside antibiotic catabolic process"/>
    <property type="evidence" value="ECO:0007669"/>
    <property type="project" value="TreeGrafter"/>
</dbReference>
<dbReference type="InterPro" id="IPR022902">
    <property type="entry name" value="NAcTrfase_Eis"/>
</dbReference>
<dbReference type="InterPro" id="IPR016181">
    <property type="entry name" value="Acyl_CoA_acyltransferase"/>
</dbReference>
<dbReference type="Pfam" id="PF17668">
    <property type="entry name" value="Acetyltransf_17"/>
    <property type="match status" value="1"/>
</dbReference>
<evidence type="ECO:0000256" key="4">
    <source>
        <dbReference type="HAMAP-Rule" id="MF_01812"/>
    </source>
</evidence>
<organism evidence="6 7">
    <name type="scientific">Nocardioides bruguierae</name>
    <dbReference type="NCBI Taxonomy" id="2945102"/>
    <lineage>
        <taxon>Bacteria</taxon>
        <taxon>Bacillati</taxon>
        <taxon>Actinomycetota</taxon>
        <taxon>Actinomycetes</taxon>
        <taxon>Propionibacteriales</taxon>
        <taxon>Nocardioidaceae</taxon>
        <taxon>Nocardioides</taxon>
    </lineage>
</organism>
<dbReference type="Gene3D" id="3.30.1050.10">
    <property type="entry name" value="SCP2 sterol-binding domain"/>
    <property type="match status" value="1"/>
</dbReference>
<accession>A0A9X2D6Q0</accession>
<dbReference type="PROSITE" id="PS51186">
    <property type="entry name" value="GNAT"/>
    <property type="match status" value="1"/>
</dbReference>
<sequence>MSTPHAPADLTFSTVDVHATEGEALQRLHAYGDAWSRGFHEGSMSEKQREAWLEHSRADDVTLRAAYPTGPLVDTTQPVGTFSSWDGSMNVGAERMLGLHMITDVTVAPTHRRRGILSRLMREDLTAAAERGVPLAALTVSEGGIYGRFGFGVATRRRRVTVTARTGEFALRHLEDDGTLVLLDPAAAAVHTTAVFEQHLARTRGAVTRPSFYRRLAEGFDFESGEPDTKLRCVLHLDAAGQPDGYAYWKHAQEGGTSRVDVGMTQALTGVAHLRLWQFLTDVDLAHEVRATLPLEAPLDAAVTDPRAVRTEEVRDMLWLRVLDVPAALEARPWREDGAVVLDVADPLGLAGGRFRLTTAKGVASVTPTQDPADVHLGVETLGALYLGDRGVHTHAAAGRVTGPGVATFAAMADDAGPAPWCSTGF</sequence>
<feature type="domain" description="N-acetyltransferase" evidence="5">
    <location>
        <begin position="15"/>
        <end position="176"/>
    </location>
</feature>